<dbReference type="KEGG" id="bbel:109462131"/>
<evidence type="ECO:0000313" key="1">
    <source>
        <dbReference type="Proteomes" id="UP000515135"/>
    </source>
</evidence>
<evidence type="ECO:0000313" key="2">
    <source>
        <dbReference type="RefSeq" id="XP_019614185.1"/>
    </source>
</evidence>
<accession>A0A6P4XCD8</accession>
<gene>
    <name evidence="2" type="primary">LOC109462131</name>
</gene>
<dbReference type="PANTHER" id="PTHR33096:SF1">
    <property type="entry name" value="CXC1-LIKE CYSTEINE CLUSTER ASSOCIATED WITH KDZ TRANSPOSASES DOMAIN-CONTAINING PROTEIN"/>
    <property type="match status" value="1"/>
</dbReference>
<proteinExistence type="predicted"/>
<protein>
    <submittedName>
        <fullName evidence="2">Uncharacterized protein LOC109462131</fullName>
    </submittedName>
</protein>
<dbReference type="AlphaFoldDB" id="A0A6P4XCD8"/>
<dbReference type="Proteomes" id="UP000515135">
    <property type="component" value="Unplaced"/>
</dbReference>
<dbReference type="RefSeq" id="XP_019614185.1">
    <property type="nucleotide sequence ID" value="XM_019758626.1"/>
</dbReference>
<name>A0A6P4XCD8_BRABE</name>
<dbReference type="GeneID" id="109462131"/>
<reference evidence="2" key="1">
    <citation type="submission" date="2025-08" db="UniProtKB">
        <authorList>
            <consortium name="RefSeq"/>
        </authorList>
    </citation>
    <scope>IDENTIFICATION</scope>
    <source>
        <tissue evidence="2">Gonad</tissue>
    </source>
</reference>
<sequence length="114" mass="13237">MWAYLRRFASTTKEMTASRRVDLLTDALLHYTRRKSSDMELTLKKKLDSARKSECVAQEGLAAVMEDANVSMDDIKTWATREKEAIWREKSPTPTRPGWKQDYATKLQKLKAVR</sequence>
<dbReference type="OrthoDB" id="10063408at2759"/>
<organism evidence="1 2">
    <name type="scientific">Branchiostoma belcheri</name>
    <name type="common">Amphioxus</name>
    <dbReference type="NCBI Taxonomy" id="7741"/>
    <lineage>
        <taxon>Eukaryota</taxon>
        <taxon>Metazoa</taxon>
        <taxon>Chordata</taxon>
        <taxon>Cephalochordata</taxon>
        <taxon>Leptocardii</taxon>
        <taxon>Amphioxiformes</taxon>
        <taxon>Branchiostomatidae</taxon>
        <taxon>Branchiostoma</taxon>
    </lineage>
</organism>
<dbReference type="PANTHER" id="PTHR33096">
    <property type="entry name" value="CXC2 DOMAIN-CONTAINING PROTEIN"/>
    <property type="match status" value="1"/>
</dbReference>
<keyword evidence="1" id="KW-1185">Reference proteome</keyword>